<evidence type="ECO:0000256" key="5">
    <source>
        <dbReference type="SAM" id="MobiDB-lite"/>
    </source>
</evidence>
<dbReference type="PANTHER" id="PTHR43585:SF2">
    <property type="entry name" value="ATP-GRASP ENZYME FSQD"/>
    <property type="match status" value="1"/>
</dbReference>
<evidence type="ECO:0000256" key="2">
    <source>
        <dbReference type="ARBA" id="ARBA00022741"/>
    </source>
</evidence>
<dbReference type="AlphaFoldDB" id="A0A1H5CBZ5"/>
<keyword evidence="2 4" id="KW-0547">Nucleotide-binding</keyword>
<evidence type="ECO:0000259" key="6">
    <source>
        <dbReference type="PROSITE" id="PS50975"/>
    </source>
</evidence>
<dbReference type="InterPro" id="IPR011761">
    <property type="entry name" value="ATP-grasp"/>
</dbReference>
<keyword evidence="8" id="KW-1185">Reference proteome</keyword>
<evidence type="ECO:0000256" key="1">
    <source>
        <dbReference type="ARBA" id="ARBA00022598"/>
    </source>
</evidence>
<evidence type="ECO:0000256" key="4">
    <source>
        <dbReference type="PROSITE-ProRule" id="PRU00409"/>
    </source>
</evidence>
<dbReference type="GO" id="GO:0005524">
    <property type="term" value="F:ATP binding"/>
    <property type="evidence" value="ECO:0007669"/>
    <property type="project" value="UniProtKB-UniRule"/>
</dbReference>
<evidence type="ECO:0000256" key="3">
    <source>
        <dbReference type="ARBA" id="ARBA00022840"/>
    </source>
</evidence>
<gene>
    <name evidence="7" type="ORF">SAMN04490356_9336</name>
</gene>
<organism evidence="7 8">
    <name type="scientific">Streptomyces melanosporofaciens</name>
    <dbReference type="NCBI Taxonomy" id="67327"/>
    <lineage>
        <taxon>Bacteria</taxon>
        <taxon>Bacillati</taxon>
        <taxon>Actinomycetota</taxon>
        <taxon>Actinomycetes</taxon>
        <taxon>Kitasatosporales</taxon>
        <taxon>Streptomycetaceae</taxon>
        <taxon>Streptomyces</taxon>
        <taxon>Streptomyces violaceusniger group</taxon>
    </lineage>
</organism>
<protein>
    <recommendedName>
        <fullName evidence="6">ATP-grasp domain-containing protein</fullName>
    </recommendedName>
</protein>
<dbReference type="Gene3D" id="3.40.50.20">
    <property type="match status" value="1"/>
</dbReference>
<keyword evidence="3 4" id="KW-0067">ATP-binding</keyword>
<dbReference type="PANTHER" id="PTHR43585">
    <property type="entry name" value="FUMIPYRROLE BIOSYNTHESIS PROTEIN C"/>
    <property type="match status" value="1"/>
</dbReference>
<proteinExistence type="predicted"/>
<dbReference type="GO" id="GO:0016874">
    <property type="term" value="F:ligase activity"/>
    <property type="evidence" value="ECO:0007669"/>
    <property type="project" value="UniProtKB-KW"/>
</dbReference>
<dbReference type="PROSITE" id="PS50975">
    <property type="entry name" value="ATP_GRASP"/>
    <property type="match status" value="1"/>
</dbReference>
<feature type="region of interest" description="Disordered" evidence="5">
    <location>
        <begin position="383"/>
        <end position="410"/>
    </location>
</feature>
<name>A0A1H5CBZ5_STRMJ</name>
<accession>A0A1H5CBZ5</accession>
<evidence type="ECO:0000313" key="7">
    <source>
        <dbReference type="EMBL" id="SED64272.1"/>
    </source>
</evidence>
<keyword evidence="1" id="KW-0436">Ligase</keyword>
<dbReference type="Proteomes" id="UP000198609">
    <property type="component" value="Unassembled WGS sequence"/>
</dbReference>
<reference evidence="8" key="1">
    <citation type="submission" date="2016-10" db="EMBL/GenBank/DDBJ databases">
        <authorList>
            <person name="Varghese N."/>
            <person name="Submissions S."/>
        </authorList>
    </citation>
    <scope>NUCLEOTIDE SEQUENCE [LARGE SCALE GENOMIC DNA]</scope>
    <source>
        <strain evidence="8">DSM 40318</strain>
    </source>
</reference>
<feature type="domain" description="ATP-grasp" evidence="6">
    <location>
        <begin position="101"/>
        <end position="299"/>
    </location>
</feature>
<dbReference type="SUPFAM" id="SSF56059">
    <property type="entry name" value="Glutathione synthetase ATP-binding domain-like"/>
    <property type="match status" value="1"/>
</dbReference>
<dbReference type="Gene3D" id="3.30.470.20">
    <property type="entry name" value="ATP-grasp fold, B domain"/>
    <property type="match status" value="1"/>
</dbReference>
<sequence>MPTMIVIGHRDGLDQALQRRGLDPFYIVQAPASTPKGRRFRCVADMENAQEILRAVLSAHLDDVAGVLTVHEMGVFGAAYVRQELGLPGNTDSKATLYFRDKYLQKSKLPLQVKRARCRYVPVGTSFTDLASDLGDVFVIKPATGAGALRTGIVRSPDEYARAVKPFSGQSDVEIVAESFIDASEVYIDGIWKSGDLQWSSMSRNHISPLSAVQGGVLAAHILDRKRYSSLFQQAEALARQALTALDAPDCVFHLEAFTEDSGLTFGECAIRLPGALSPQVNKLTFGVDLFDVEISLALGEEVTQPLDSGDPDRFYGYILLRRPKSGKLTQSDFERHFSFDEIQYSSSPDAPVGPYGRVGQAIVSDQDELKLQRTIEEIVRFNEAGSGYPESPGEQSPTVSAKRETPDAS</sequence>
<dbReference type="InterPro" id="IPR052032">
    <property type="entry name" value="ATP-dep_AA_Ligase"/>
</dbReference>
<evidence type="ECO:0000313" key="8">
    <source>
        <dbReference type="Proteomes" id="UP000198609"/>
    </source>
</evidence>
<dbReference type="GO" id="GO:0046872">
    <property type="term" value="F:metal ion binding"/>
    <property type="evidence" value="ECO:0007669"/>
    <property type="project" value="InterPro"/>
</dbReference>
<dbReference type="RefSeq" id="WP_244321346.1">
    <property type="nucleotide sequence ID" value="NZ_FNST01000002.1"/>
</dbReference>
<dbReference type="EMBL" id="FNST01000002">
    <property type="protein sequence ID" value="SED64272.1"/>
    <property type="molecule type" value="Genomic_DNA"/>
</dbReference>